<accession>A0ABV8AXP1</accession>
<comment type="caution">
    <text evidence="2">The sequence shown here is derived from an EMBL/GenBank/DDBJ whole genome shotgun (WGS) entry which is preliminary data.</text>
</comment>
<dbReference type="RefSeq" id="WP_377912471.1">
    <property type="nucleotide sequence ID" value="NZ_JBHRZT010000020.1"/>
</dbReference>
<feature type="transmembrane region" description="Helical" evidence="1">
    <location>
        <begin position="6"/>
        <end position="27"/>
    </location>
</feature>
<proteinExistence type="predicted"/>
<protein>
    <submittedName>
        <fullName evidence="2">DUF2768 domain-containing protein</fullName>
    </submittedName>
</protein>
<evidence type="ECO:0000256" key="1">
    <source>
        <dbReference type="SAM" id="Phobius"/>
    </source>
</evidence>
<evidence type="ECO:0000313" key="3">
    <source>
        <dbReference type="Proteomes" id="UP001595752"/>
    </source>
</evidence>
<feature type="transmembrane region" description="Helical" evidence="1">
    <location>
        <begin position="39"/>
        <end position="60"/>
    </location>
</feature>
<name>A0ABV8AXP1_9BACI</name>
<keyword evidence="3" id="KW-1185">Reference proteome</keyword>
<sequence length="66" mass="7435">MSPALMKMWISFGSMGLMFLAVIFIYLSRFKLKGFFKFLTALIAYSCMIVAGIIIIFVVFSGPVQQ</sequence>
<dbReference type="EMBL" id="JBHRZT010000020">
    <property type="protein sequence ID" value="MFC3882733.1"/>
    <property type="molecule type" value="Genomic_DNA"/>
</dbReference>
<keyword evidence="1" id="KW-0812">Transmembrane</keyword>
<evidence type="ECO:0000313" key="2">
    <source>
        <dbReference type="EMBL" id="MFC3882733.1"/>
    </source>
</evidence>
<reference evidence="3" key="1">
    <citation type="journal article" date="2019" name="Int. J. Syst. Evol. Microbiol.">
        <title>The Global Catalogue of Microorganisms (GCM) 10K type strain sequencing project: providing services to taxonomists for standard genome sequencing and annotation.</title>
        <authorList>
            <consortium name="The Broad Institute Genomics Platform"/>
            <consortium name="The Broad Institute Genome Sequencing Center for Infectious Disease"/>
            <person name="Wu L."/>
            <person name="Ma J."/>
        </authorList>
    </citation>
    <scope>NUCLEOTIDE SEQUENCE [LARGE SCALE GENOMIC DNA]</scope>
    <source>
        <strain evidence="3">CCUG 61889</strain>
    </source>
</reference>
<keyword evidence="1" id="KW-0472">Membrane</keyword>
<dbReference type="Pfam" id="PF10966">
    <property type="entry name" value="DUF2768"/>
    <property type="match status" value="1"/>
</dbReference>
<organism evidence="2 3">
    <name type="scientific">Bacillus songklensis</name>
    <dbReference type="NCBI Taxonomy" id="1069116"/>
    <lineage>
        <taxon>Bacteria</taxon>
        <taxon>Bacillati</taxon>
        <taxon>Bacillota</taxon>
        <taxon>Bacilli</taxon>
        <taxon>Bacillales</taxon>
        <taxon>Bacillaceae</taxon>
        <taxon>Bacillus</taxon>
    </lineage>
</organism>
<keyword evidence="1" id="KW-1133">Transmembrane helix</keyword>
<gene>
    <name evidence="2" type="ORF">ACFOU2_04160</name>
</gene>
<dbReference type="Proteomes" id="UP001595752">
    <property type="component" value="Unassembled WGS sequence"/>
</dbReference>
<dbReference type="InterPro" id="IPR020076">
    <property type="entry name" value="DUF2768"/>
</dbReference>